<evidence type="ECO:0000256" key="1">
    <source>
        <dbReference type="SAM" id="Phobius"/>
    </source>
</evidence>
<proteinExistence type="predicted"/>
<name>C0RBT4_9SPIR</name>
<sequence>MFPRNCYCVNSLYINYEKTPISIYKKLFIISIFNSLVFNFVIRDLLIYMFKNHVYINVQCHNSKKDEILSNPLYLNLTNNTSLLIAKNDSENFKYLLNLKFFKFSK</sequence>
<keyword evidence="2" id="KW-0614">Plasmid</keyword>
<dbReference type="Proteomes" id="UP000003481">
    <property type="component" value="Plasmid A14S_lp36"/>
</dbReference>
<organism evidence="2 3">
    <name type="scientific">Borreliella spielmanii A14S</name>
    <dbReference type="NCBI Taxonomy" id="498742"/>
    <lineage>
        <taxon>Bacteria</taxon>
        <taxon>Pseudomonadati</taxon>
        <taxon>Spirochaetota</taxon>
        <taxon>Spirochaetia</taxon>
        <taxon>Spirochaetales</taxon>
        <taxon>Borreliaceae</taxon>
        <taxon>Borreliella</taxon>
    </lineage>
</organism>
<dbReference type="AlphaFoldDB" id="C0RBT4"/>
<keyword evidence="1" id="KW-1133">Transmembrane helix</keyword>
<gene>
    <name evidence="2" type="ORF">BSPA14S_K0024</name>
</gene>
<geneLocation type="plasmid" evidence="2 3">
    <name>A14S_lp36</name>
</geneLocation>
<evidence type="ECO:0000313" key="3">
    <source>
        <dbReference type="Proteomes" id="UP000003481"/>
    </source>
</evidence>
<protein>
    <submittedName>
        <fullName evidence="2">Uncharacterized protein</fullName>
    </submittedName>
</protein>
<keyword evidence="1" id="KW-0472">Membrane</keyword>
<accession>C0RBT4</accession>
<reference evidence="2 3" key="1">
    <citation type="journal article" date="2012" name="J. Bacteriol.">
        <title>Whole-Genome Sequences of Borrelia bissettii, Borrelia valaisiana, and Borrelia spielmanii.</title>
        <authorList>
            <person name="Schutzer S.E."/>
            <person name="Fraser-Liggett C.M."/>
            <person name="Qiu W.G."/>
            <person name="Kraiczy P."/>
            <person name="Mongodin E.F."/>
            <person name="Dunn J.J."/>
            <person name="Luft B.J."/>
            <person name="Casjens S.R."/>
        </authorList>
    </citation>
    <scope>NUCLEOTIDE SEQUENCE [LARGE SCALE GENOMIC DNA]</scope>
    <source>
        <strain evidence="2 3">A14S</strain>
        <plasmid evidence="2">A14S_lp36</plasmid>
    </source>
</reference>
<dbReference type="HOGENOM" id="CLU_2217967_0_0_12"/>
<dbReference type="EMBL" id="CP001466">
    <property type="protein sequence ID" value="ACN53206.1"/>
    <property type="molecule type" value="Genomic_DNA"/>
</dbReference>
<evidence type="ECO:0000313" key="2">
    <source>
        <dbReference type="EMBL" id="ACN53206.1"/>
    </source>
</evidence>
<feature type="transmembrane region" description="Helical" evidence="1">
    <location>
        <begin position="23"/>
        <end position="42"/>
    </location>
</feature>
<keyword evidence="1" id="KW-0812">Transmembrane</keyword>